<proteinExistence type="predicted"/>
<name>A0ABD0TV78_DENTH</name>
<comment type="caution">
    <text evidence="2">The sequence shown here is derived from an EMBL/GenBank/DDBJ whole genome shotgun (WGS) entry which is preliminary data.</text>
</comment>
<evidence type="ECO:0000313" key="3">
    <source>
        <dbReference type="Proteomes" id="UP001552299"/>
    </source>
</evidence>
<sequence length="201" mass="21325">MEHACIGGRSSGNLETIPPFPMDHLRFPFNLCFSFLHLHHRRSHDPPFTTAALAFSASSAALSLALLPFSPSISSLTPSSTSFLPTTAPAAGIRSLIPTPITSATIFALKYCSAIIGHVSKATPADTASSTEFQPQWLTNPPTATWLNTCFCGTHPLSILPKSAEPLGGSHVSDRTAHRNRIPARTSPWATSSSCSSEISA</sequence>
<reference evidence="2 3" key="1">
    <citation type="journal article" date="2024" name="Plant Biotechnol. J.">
        <title>Dendrobium thyrsiflorum genome and its molecular insights into genes involved in important horticultural traits.</title>
        <authorList>
            <person name="Chen B."/>
            <person name="Wang J.Y."/>
            <person name="Zheng P.J."/>
            <person name="Li K.L."/>
            <person name="Liang Y.M."/>
            <person name="Chen X.F."/>
            <person name="Zhang C."/>
            <person name="Zhao X."/>
            <person name="He X."/>
            <person name="Zhang G.Q."/>
            <person name="Liu Z.J."/>
            <person name="Xu Q."/>
        </authorList>
    </citation>
    <scope>NUCLEOTIDE SEQUENCE [LARGE SCALE GENOMIC DNA]</scope>
    <source>
        <strain evidence="2">GZMU011</strain>
    </source>
</reference>
<feature type="region of interest" description="Disordered" evidence="1">
    <location>
        <begin position="164"/>
        <end position="201"/>
    </location>
</feature>
<dbReference type="EMBL" id="JANQDX010000020">
    <property type="protein sequence ID" value="KAL0903538.1"/>
    <property type="molecule type" value="Genomic_DNA"/>
</dbReference>
<evidence type="ECO:0000313" key="2">
    <source>
        <dbReference type="EMBL" id="KAL0903538.1"/>
    </source>
</evidence>
<protein>
    <submittedName>
        <fullName evidence="2">Uncharacterized protein</fullName>
    </submittedName>
</protein>
<dbReference type="Proteomes" id="UP001552299">
    <property type="component" value="Unassembled WGS sequence"/>
</dbReference>
<organism evidence="2 3">
    <name type="scientific">Dendrobium thyrsiflorum</name>
    <name type="common">Pinecone-like raceme dendrobium</name>
    <name type="synonym">Orchid</name>
    <dbReference type="NCBI Taxonomy" id="117978"/>
    <lineage>
        <taxon>Eukaryota</taxon>
        <taxon>Viridiplantae</taxon>
        <taxon>Streptophyta</taxon>
        <taxon>Embryophyta</taxon>
        <taxon>Tracheophyta</taxon>
        <taxon>Spermatophyta</taxon>
        <taxon>Magnoliopsida</taxon>
        <taxon>Liliopsida</taxon>
        <taxon>Asparagales</taxon>
        <taxon>Orchidaceae</taxon>
        <taxon>Epidendroideae</taxon>
        <taxon>Malaxideae</taxon>
        <taxon>Dendrobiinae</taxon>
        <taxon>Dendrobium</taxon>
    </lineage>
</organism>
<accession>A0ABD0TV78</accession>
<dbReference type="AlphaFoldDB" id="A0ABD0TV78"/>
<evidence type="ECO:0000256" key="1">
    <source>
        <dbReference type="SAM" id="MobiDB-lite"/>
    </source>
</evidence>
<feature type="compositionally biased region" description="Low complexity" evidence="1">
    <location>
        <begin position="192"/>
        <end position="201"/>
    </location>
</feature>
<keyword evidence="3" id="KW-1185">Reference proteome</keyword>
<gene>
    <name evidence="2" type="ORF">M5K25_027924</name>
</gene>